<reference evidence="2 3" key="1">
    <citation type="submission" date="2019-04" db="EMBL/GenBank/DDBJ databases">
        <authorList>
            <consortium name="GenomeTrakr network: Whole genome sequencing for foodborne pathogen traceback"/>
        </authorList>
    </citation>
    <scope>NUCLEOTIDE SEQUENCE [LARGE SCALE GENOMIC DNA]</scope>
    <source>
        <strain evidence="2 3">CFSAN072502</strain>
    </source>
</reference>
<dbReference type="RefSeq" id="WP_070033779.1">
    <property type="nucleotide sequence ID" value="NZ_CP090057.1"/>
</dbReference>
<feature type="transmembrane region" description="Helical" evidence="1">
    <location>
        <begin position="121"/>
        <end position="140"/>
    </location>
</feature>
<dbReference type="Proteomes" id="UP000524387">
    <property type="component" value="Unassembled WGS sequence"/>
</dbReference>
<dbReference type="InterPro" id="IPR021359">
    <property type="entry name" value="DUF2812"/>
</dbReference>
<evidence type="ECO:0000256" key="1">
    <source>
        <dbReference type="SAM" id="Phobius"/>
    </source>
</evidence>
<keyword evidence="1" id="KW-0472">Membrane</keyword>
<dbReference type="AlphaFoldDB" id="A0A823IY14"/>
<sequence length="183" mass="21887">MEKKVFKFFTVDNMEKEEAYLNEMAQNGWFFQKYKSFKYHFEQGEPAKYSYAIDFKENEGDEEAYKTLFEDAGWEIVFSYPVLNGNWMYFRKAVAPGDTEEAIFTDETSLIQFYKNIRKRWTIFGAIVSLFLFIELLIVFQMENNIGITTFIFIIFLILVTLYGKMFFNLTRKINHLVTRKTI</sequence>
<evidence type="ECO:0000313" key="3">
    <source>
        <dbReference type="Proteomes" id="UP000524387"/>
    </source>
</evidence>
<keyword evidence="1" id="KW-0812">Transmembrane</keyword>
<feature type="transmembrane region" description="Helical" evidence="1">
    <location>
        <begin position="146"/>
        <end position="164"/>
    </location>
</feature>
<accession>A0A823IY14</accession>
<keyword evidence="1" id="KW-1133">Transmembrane helix</keyword>
<organism evidence="2 3">
    <name type="scientific">Listeria monocytogenes</name>
    <dbReference type="NCBI Taxonomy" id="1639"/>
    <lineage>
        <taxon>Bacteria</taxon>
        <taxon>Bacillati</taxon>
        <taxon>Bacillota</taxon>
        <taxon>Bacilli</taxon>
        <taxon>Bacillales</taxon>
        <taxon>Listeriaceae</taxon>
        <taxon>Listeria</taxon>
    </lineage>
</organism>
<comment type="caution">
    <text evidence="2">The sequence shown here is derived from an EMBL/GenBank/DDBJ whole genome shotgun (WGS) entry which is preliminary data.</text>
</comment>
<protein>
    <submittedName>
        <fullName evidence="2">DUF2812 domain-containing protein</fullName>
    </submittedName>
</protein>
<evidence type="ECO:0000313" key="2">
    <source>
        <dbReference type="EMBL" id="EAG9354763.1"/>
    </source>
</evidence>
<proteinExistence type="predicted"/>
<dbReference type="Pfam" id="PF11193">
    <property type="entry name" value="DUF2812"/>
    <property type="match status" value="1"/>
</dbReference>
<name>A0A823IY14_LISMN</name>
<gene>
    <name evidence="2" type="ORF">CW895_13255</name>
</gene>
<dbReference type="EMBL" id="AABEKN010000006">
    <property type="protein sequence ID" value="EAG9354763.1"/>
    <property type="molecule type" value="Genomic_DNA"/>
</dbReference>